<dbReference type="Proteomes" id="UP000176998">
    <property type="component" value="Unassembled WGS sequence"/>
</dbReference>
<name>A0A1G4BTB7_9PEZI</name>
<dbReference type="RefSeq" id="XP_022481775.1">
    <property type="nucleotide sequence ID" value="XM_022611770.1"/>
</dbReference>
<proteinExistence type="predicted"/>
<accession>A0A1G4BTB7</accession>
<sequence>GIPGDRGVDIRDTAPISLVQSAAETRRCSSSARLGGMKHCNQRVAVCQKQHNHQRASVCHRRAPTARESFP</sequence>
<organism evidence="1 2">
    <name type="scientific">Colletotrichum orchidophilum</name>
    <dbReference type="NCBI Taxonomy" id="1209926"/>
    <lineage>
        <taxon>Eukaryota</taxon>
        <taxon>Fungi</taxon>
        <taxon>Dikarya</taxon>
        <taxon>Ascomycota</taxon>
        <taxon>Pezizomycotina</taxon>
        <taxon>Sordariomycetes</taxon>
        <taxon>Hypocreomycetidae</taxon>
        <taxon>Glomerellales</taxon>
        <taxon>Glomerellaceae</taxon>
        <taxon>Colletotrichum</taxon>
    </lineage>
</organism>
<evidence type="ECO:0000313" key="1">
    <source>
        <dbReference type="EMBL" id="OHF04641.1"/>
    </source>
</evidence>
<dbReference type="EMBL" id="MJBS01000001">
    <property type="protein sequence ID" value="OHF04641.1"/>
    <property type="molecule type" value="Genomic_DNA"/>
</dbReference>
<evidence type="ECO:0000313" key="2">
    <source>
        <dbReference type="Proteomes" id="UP000176998"/>
    </source>
</evidence>
<feature type="non-terminal residue" evidence="1">
    <location>
        <position position="1"/>
    </location>
</feature>
<gene>
    <name evidence="1" type="ORF">CORC01_00112</name>
</gene>
<keyword evidence="2" id="KW-1185">Reference proteome</keyword>
<dbReference type="GeneID" id="34553280"/>
<comment type="caution">
    <text evidence="1">The sequence shown here is derived from an EMBL/GenBank/DDBJ whole genome shotgun (WGS) entry which is preliminary data.</text>
</comment>
<dbReference type="AlphaFoldDB" id="A0A1G4BTB7"/>
<protein>
    <submittedName>
        <fullName evidence="1">Uncharacterized protein</fullName>
    </submittedName>
</protein>
<reference evidence="1 2" key="1">
    <citation type="submission" date="2016-09" db="EMBL/GenBank/DDBJ databases">
        <authorList>
            <person name="Capua I."/>
            <person name="De Benedictis P."/>
            <person name="Joannis T."/>
            <person name="Lombin L.H."/>
            <person name="Cattoli G."/>
        </authorList>
    </citation>
    <scope>NUCLEOTIDE SEQUENCE [LARGE SCALE GENOMIC DNA]</scope>
    <source>
        <strain evidence="1 2">IMI 309357</strain>
    </source>
</reference>